<feature type="transmembrane region" description="Helical" evidence="2">
    <location>
        <begin position="64"/>
        <end position="81"/>
    </location>
</feature>
<dbReference type="EMBL" id="JNVU01000025">
    <property type="protein sequence ID" value="KEI44485.1"/>
    <property type="molecule type" value="Genomic_DNA"/>
</dbReference>
<protein>
    <recommendedName>
        <fullName evidence="5">Trp biosynthesis associated, transmembrane protein, Oprn/Chp</fullName>
    </recommendedName>
</protein>
<dbReference type="eggNOG" id="ENOG5033GIP">
    <property type="taxonomic scope" value="Bacteria"/>
</dbReference>
<dbReference type="AlphaFoldDB" id="A0A073AYK5"/>
<keyword evidence="2" id="KW-0472">Membrane</keyword>
<comment type="caution">
    <text evidence="3">The sequence shown here is derived from an EMBL/GenBank/DDBJ whole genome shotgun (WGS) entry which is preliminary data.</text>
</comment>
<sequence length="198" mass="20553">MTNGAESKPTTGKRPLWAVLLLVLAAAGLLWAASSVTWFQQRYRSPLGGASDVAVTGEMLWPELVPLALASLAAGAAVLATRGWFRRCIGLVVVAIGAVLGWRLAQGNSWSAFVPPEVPTGSEPVGAPALGATGPLLLGASALCLLAAGVLVVVRGGRMPAMGAKYSAPGATKPRSQDVGRRMWDDLNEGRDPTEEDR</sequence>
<organism evidence="3 4">
    <name type="scientific">Saccharopolyspora rectivirgula</name>
    <dbReference type="NCBI Taxonomy" id="28042"/>
    <lineage>
        <taxon>Bacteria</taxon>
        <taxon>Bacillati</taxon>
        <taxon>Actinomycetota</taxon>
        <taxon>Actinomycetes</taxon>
        <taxon>Pseudonocardiales</taxon>
        <taxon>Pseudonocardiaceae</taxon>
        <taxon>Saccharopolyspora</taxon>
    </lineage>
</organism>
<evidence type="ECO:0000256" key="2">
    <source>
        <dbReference type="SAM" id="Phobius"/>
    </source>
</evidence>
<dbReference type="Pfam" id="PF09534">
    <property type="entry name" value="Trp_oprn_chp"/>
    <property type="match status" value="1"/>
</dbReference>
<dbReference type="Proteomes" id="UP000031419">
    <property type="component" value="Unassembled WGS sequence"/>
</dbReference>
<dbReference type="InterPro" id="IPR019051">
    <property type="entry name" value="Trp_biosyn_TM_oprn/chp"/>
</dbReference>
<feature type="region of interest" description="Disordered" evidence="1">
    <location>
        <begin position="164"/>
        <end position="198"/>
    </location>
</feature>
<feature type="transmembrane region" description="Helical" evidence="2">
    <location>
        <begin position="125"/>
        <end position="154"/>
    </location>
</feature>
<dbReference type="OrthoDB" id="3701368at2"/>
<dbReference type="STRING" id="28042.GU90_09960"/>
<keyword evidence="2" id="KW-1133">Transmembrane helix</keyword>
<gene>
    <name evidence="3" type="ORF">GU90_09960</name>
</gene>
<proteinExistence type="predicted"/>
<accession>A0A073AYK5</accession>
<keyword evidence="4" id="KW-1185">Reference proteome</keyword>
<evidence type="ECO:0000313" key="4">
    <source>
        <dbReference type="Proteomes" id="UP000031419"/>
    </source>
</evidence>
<feature type="compositionally biased region" description="Basic and acidic residues" evidence="1">
    <location>
        <begin position="175"/>
        <end position="198"/>
    </location>
</feature>
<evidence type="ECO:0000256" key="1">
    <source>
        <dbReference type="SAM" id="MobiDB-lite"/>
    </source>
</evidence>
<evidence type="ECO:0008006" key="5">
    <source>
        <dbReference type="Google" id="ProtNLM"/>
    </source>
</evidence>
<name>A0A073AYK5_9PSEU</name>
<reference evidence="3 4" key="1">
    <citation type="submission" date="2014-06" db="EMBL/GenBank/DDBJ databases">
        <title>Saccharopolyspora rectivirgula DSM-43113 Genome sequencing.</title>
        <authorList>
            <person name="Barrera C."/>
            <person name="Millon L."/>
            <person name="Rognon B."/>
            <person name="Zaugg C."/>
            <person name="Monod M."/>
        </authorList>
    </citation>
    <scope>NUCLEOTIDE SEQUENCE [LARGE SCALE GENOMIC DNA]</scope>
    <source>
        <strain evidence="3 4">DSM 43113</strain>
    </source>
</reference>
<keyword evidence="2" id="KW-0812">Transmembrane</keyword>
<evidence type="ECO:0000313" key="3">
    <source>
        <dbReference type="EMBL" id="KEI44485.1"/>
    </source>
</evidence>
<feature type="transmembrane region" description="Helical" evidence="2">
    <location>
        <begin position="88"/>
        <end position="105"/>
    </location>
</feature>